<sequence length="110" mass="13108">MKNLLIWRKLLTKHHKYEFSILKGSHHLSKVFNPGSTGRKPTFYLPLFLHKAAFTLPLSDYIWGVLYDFNELDEEKFPGLFEFYPQAMALQTECIFYGEKVMMDVDYRKH</sequence>
<protein>
    <submittedName>
        <fullName evidence="1">Uncharacterized protein</fullName>
    </submittedName>
</protein>
<evidence type="ECO:0000313" key="2">
    <source>
        <dbReference type="Proteomes" id="UP001358586"/>
    </source>
</evidence>
<accession>A0ABR0QCR0</accession>
<dbReference type="EMBL" id="JARKNE010000004">
    <property type="protein sequence ID" value="KAK5836778.1"/>
    <property type="molecule type" value="Genomic_DNA"/>
</dbReference>
<comment type="caution">
    <text evidence="1">The sequence shown here is derived from an EMBL/GenBank/DDBJ whole genome shotgun (WGS) entry which is preliminary data.</text>
</comment>
<gene>
    <name evidence="1" type="ORF">PVK06_012579</name>
</gene>
<reference evidence="1 2" key="1">
    <citation type="submission" date="2023-03" db="EMBL/GenBank/DDBJ databases">
        <title>WGS of Gossypium arboreum.</title>
        <authorList>
            <person name="Yu D."/>
        </authorList>
    </citation>
    <scope>NUCLEOTIDE SEQUENCE [LARGE SCALE GENOMIC DNA]</scope>
    <source>
        <tissue evidence="1">Leaf</tissue>
    </source>
</reference>
<evidence type="ECO:0000313" key="1">
    <source>
        <dbReference type="EMBL" id="KAK5836778.1"/>
    </source>
</evidence>
<proteinExistence type="predicted"/>
<keyword evidence="2" id="KW-1185">Reference proteome</keyword>
<dbReference type="Proteomes" id="UP001358586">
    <property type="component" value="Chromosome 4"/>
</dbReference>
<name>A0ABR0QCR0_GOSAR</name>
<organism evidence="1 2">
    <name type="scientific">Gossypium arboreum</name>
    <name type="common">Tree cotton</name>
    <name type="synonym">Gossypium nanking</name>
    <dbReference type="NCBI Taxonomy" id="29729"/>
    <lineage>
        <taxon>Eukaryota</taxon>
        <taxon>Viridiplantae</taxon>
        <taxon>Streptophyta</taxon>
        <taxon>Embryophyta</taxon>
        <taxon>Tracheophyta</taxon>
        <taxon>Spermatophyta</taxon>
        <taxon>Magnoliopsida</taxon>
        <taxon>eudicotyledons</taxon>
        <taxon>Gunneridae</taxon>
        <taxon>Pentapetalae</taxon>
        <taxon>rosids</taxon>
        <taxon>malvids</taxon>
        <taxon>Malvales</taxon>
        <taxon>Malvaceae</taxon>
        <taxon>Malvoideae</taxon>
        <taxon>Gossypium</taxon>
    </lineage>
</organism>